<dbReference type="Pfam" id="PF01420">
    <property type="entry name" value="Methylase_S"/>
    <property type="match status" value="2"/>
</dbReference>
<protein>
    <submittedName>
        <fullName evidence="5">Type I restriction-modification system, specificity subunit S</fullName>
        <ecNumber evidence="5">3.1.21.3</ecNumber>
    </submittedName>
</protein>
<dbReference type="GO" id="GO:0003677">
    <property type="term" value="F:DNA binding"/>
    <property type="evidence" value="ECO:0007669"/>
    <property type="project" value="UniProtKB-KW"/>
</dbReference>
<evidence type="ECO:0000313" key="5">
    <source>
        <dbReference type="EMBL" id="VHO02251.1"/>
    </source>
</evidence>
<keyword evidence="2" id="KW-0680">Restriction system</keyword>
<keyword evidence="5" id="KW-0378">Hydrolase</keyword>
<dbReference type="EC" id="3.1.21.3" evidence="5"/>
<evidence type="ECO:0000256" key="1">
    <source>
        <dbReference type="ARBA" id="ARBA00010923"/>
    </source>
</evidence>
<proteinExistence type="inferred from homology"/>
<feature type="domain" description="Type I restriction modification DNA specificity" evidence="4">
    <location>
        <begin position="251"/>
        <end position="424"/>
    </location>
</feature>
<dbReference type="SUPFAM" id="SSF116734">
    <property type="entry name" value="DNA methylase specificity domain"/>
    <property type="match status" value="2"/>
</dbReference>
<dbReference type="PANTHER" id="PTHR30408">
    <property type="entry name" value="TYPE-1 RESTRICTION ENZYME ECOKI SPECIFICITY PROTEIN"/>
    <property type="match status" value="1"/>
</dbReference>
<organism evidence="5">
    <name type="scientific">Rheinheimera sp. BAL341</name>
    <dbReference type="NCBI Taxonomy" id="1708203"/>
    <lineage>
        <taxon>Bacteria</taxon>
        <taxon>Pseudomonadati</taxon>
        <taxon>Pseudomonadota</taxon>
        <taxon>Gammaproteobacteria</taxon>
        <taxon>Chromatiales</taxon>
        <taxon>Chromatiaceae</taxon>
        <taxon>Rheinheimera</taxon>
    </lineage>
</organism>
<feature type="domain" description="Type I restriction modification DNA specificity" evidence="4">
    <location>
        <begin position="31"/>
        <end position="208"/>
    </location>
</feature>
<evidence type="ECO:0000256" key="2">
    <source>
        <dbReference type="ARBA" id="ARBA00022747"/>
    </source>
</evidence>
<dbReference type="InterPro" id="IPR044946">
    <property type="entry name" value="Restrct_endonuc_typeI_TRD_sf"/>
</dbReference>
<reference evidence="5" key="1">
    <citation type="submission" date="2019-04" db="EMBL/GenBank/DDBJ databases">
        <authorList>
            <person name="Brambilla D."/>
        </authorList>
    </citation>
    <scope>NUCLEOTIDE SEQUENCE</scope>
    <source>
        <strain evidence="5">BAL1</strain>
    </source>
</reference>
<evidence type="ECO:0000256" key="3">
    <source>
        <dbReference type="ARBA" id="ARBA00023125"/>
    </source>
</evidence>
<dbReference type="GO" id="GO:0009035">
    <property type="term" value="F:type I site-specific deoxyribonuclease activity"/>
    <property type="evidence" value="ECO:0007669"/>
    <property type="project" value="UniProtKB-EC"/>
</dbReference>
<dbReference type="GO" id="GO:0009307">
    <property type="term" value="P:DNA restriction-modification system"/>
    <property type="evidence" value="ECO:0007669"/>
    <property type="project" value="UniProtKB-KW"/>
</dbReference>
<dbReference type="EMBL" id="CAAJGR010000059">
    <property type="protein sequence ID" value="VHO02251.1"/>
    <property type="molecule type" value="Genomic_DNA"/>
</dbReference>
<comment type="similarity">
    <text evidence="1">Belongs to the type-I restriction system S methylase family.</text>
</comment>
<keyword evidence="3" id="KW-0238">DNA-binding</keyword>
<gene>
    <name evidence="5" type="ORF">BAL341_665</name>
</gene>
<dbReference type="Gene3D" id="3.90.220.20">
    <property type="entry name" value="DNA methylase specificity domains"/>
    <property type="match status" value="2"/>
</dbReference>
<dbReference type="PANTHER" id="PTHR30408:SF12">
    <property type="entry name" value="TYPE I RESTRICTION ENZYME MJAVIII SPECIFICITY SUBUNIT"/>
    <property type="match status" value="1"/>
</dbReference>
<dbReference type="InterPro" id="IPR000055">
    <property type="entry name" value="Restrct_endonuc_typeI_TRD"/>
</dbReference>
<evidence type="ECO:0000259" key="4">
    <source>
        <dbReference type="Pfam" id="PF01420"/>
    </source>
</evidence>
<dbReference type="AlphaFoldDB" id="A0A486XKM2"/>
<dbReference type="CDD" id="cd17283">
    <property type="entry name" value="RMtype1_S_Hpy180ORF7835P_TRD2-CR2_like"/>
    <property type="match status" value="1"/>
</dbReference>
<accession>A0A486XKM2</accession>
<dbReference type="InterPro" id="IPR052021">
    <property type="entry name" value="Type-I_RS_S_subunit"/>
</dbReference>
<dbReference type="Gene3D" id="1.10.287.1120">
    <property type="entry name" value="Bipartite methylase S protein"/>
    <property type="match status" value="1"/>
</dbReference>
<sequence>MSNTTKKTATMEDGKPVSVPKLRFPEFREAEGWDESILGELSEVVRGGSPRPIDGFMTTSADGLNWLKIGDVDKEAKFVTQTAEKVRREALTKTRVVNPGDLILSNSMSFGRPYILQITTCIHDGWIAITKISKKTDRDFLYYLISAPGSQSYFLDNAAGSGVLNLNADIIKALSVCFPSSPEQKKIAACFSSLDELMAAQARKLDALKSHKKGLMQQLFPREGETQPRLRFPEFQNAGEWDAERFDKLLEVIDGDRGANYPKADEYSPSGFCLFLSAANVSKTGFKFEVMQFISKEKDDALRKGKLKRADVVLTTRGTVGQFAFYSDEIPYENIRINSGMVILRTKTKKIAPEYLYSFSGSNVLSSYIKNTAFGNAQQQLTVGEINKFQLRYPSLDEQQRIADCVTNLDDLIAAQTQKLDALKAHKKGLMQQLFPSPGEVEA</sequence>
<name>A0A486XKM2_9GAMM</name>